<dbReference type="SUPFAM" id="SSF46955">
    <property type="entry name" value="Putative DNA-binding domain"/>
    <property type="match status" value="1"/>
</dbReference>
<keyword evidence="1" id="KW-0001">2Fe-2S</keyword>
<dbReference type="InterPro" id="IPR000551">
    <property type="entry name" value="MerR-type_HTH_dom"/>
</dbReference>
<dbReference type="AlphaFoldDB" id="A0A2V4PAX2"/>
<keyword evidence="3" id="KW-0411">Iron-sulfur</keyword>
<sequence>MVSTVLTIGELAARAGVAPSALRYYEELGLIHAERSAGGQRRYQRHTLRRIAFVRAAQTVGLSLDEVAATLAALPPDRAPTQAQWQPVAATWQQRIDEQIEDLRRLRDRLDGCIGCGCLSLERCALYNPRDVQGAEGPGARKLLPRRAR</sequence>
<dbReference type="GO" id="GO:0006979">
    <property type="term" value="P:response to oxidative stress"/>
    <property type="evidence" value="ECO:0007669"/>
    <property type="project" value="InterPro"/>
</dbReference>
<evidence type="ECO:0000256" key="4">
    <source>
        <dbReference type="ARBA" id="ARBA00023125"/>
    </source>
</evidence>
<dbReference type="GO" id="GO:0051537">
    <property type="term" value="F:2 iron, 2 sulfur cluster binding"/>
    <property type="evidence" value="ECO:0007669"/>
    <property type="project" value="UniProtKB-KW"/>
</dbReference>
<dbReference type="PRINTS" id="PR00040">
    <property type="entry name" value="HTHMERR"/>
</dbReference>
<protein>
    <submittedName>
        <fullName evidence="6">Redox-sensitive transcriptional activator SoxR</fullName>
    </submittedName>
</protein>
<dbReference type="InterPro" id="IPR010211">
    <property type="entry name" value="Redox-sen_tscrpt-act_SoxR"/>
</dbReference>
<evidence type="ECO:0000256" key="2">
    <source>
        <dbReference type="ARBA" id="ARBA00023004"/>
    </source>
</evidence>
<evidence type="ECO:0000313" key="6">
    <source>
        <dbReference type="EMBL" id="PYC88119.1"/>
    </source>
</evidence>
<dbReference type="GO" id="GO:0003700">
    <property type="term" value="F:DNA-binding transcription factor activity"/>
    <property type="evidence" value="ECO:0007669"/>
    <property type="project" value="InterPro"/>
</dbReference>
<proteinExistence type="predicted"/>
<dbReference type="NCBIfam" id="TIGR01950">
    <property type="entry name" value="SoxR"/>
    <property type="match status" value="1"/>
</dbReference>
<dbReference type="Pfam" id="PF13411">
    <property type="entry name" value="MerR_1"/>
    <property type="match status" value="1"/>
</dbReference>
<dbReference type="PANTHER" id="PTHR30204">
    <property type="entry name" value="REDOX-CYCLING DRUG-SENSING TRANSCRIPTIONAL ACTIVATOR SOXR"/>
    <property type="match status" value="1"/>
</dbReference>
<keyword evidence="2" id="KW-0408">Iron</keyword>
<dbReference type="PROSITE" id="PS00552">
    <property type="entry name" value="HTH_MERR_1"/>
    <property type="match status" value="1"/>
</dbReference>
<feature type="domain" description="HTH merR-type" evidence="5">
    <location>
        <begin position="5"/>
        <end position="73"/>
    </location>
</feature>
<dbReference type="Gene3D" id="1.10.1660.10">
    <property type="match status" value="1"/>
</dbReference>
<dbReference type="InterPro" id="IPR009061">
    <property type="entry name" value="DNA-bd_dom_put_sf"/>
</dbReference>
<comment type="caution">
    <text evidence="6">The sequence shown here is derived from an EMBL/GenBank/DDBJ whole genome shotgun (WGS) entry which is preliminary data.</text>
</comment>
<organism evidence="6 7">
    <name type="scientific">Streptomyces tateyamensis</name>
    <dbReference type="NCBI Taxonomy" id="565073"/>
    <lineage>
        <taxon>Bacteria</taxon>
        <taxon>Bacillati</taxon>
        <taxon>Actinomycetota</taxon>
        <taxon>Actinomycetes</taxon>
        <taxon>Kitasatosporales</taxon>
        <taxon>Streptomycetaceae</taxon>
        <taxon>Streptomyces</taxon>
    </lineage>
</organism>
<dbReference type="EMBL" id="PYBW01000006">
    <property type="protein sequence ID" value="PYC88119.1"/>
    <property type="molecule type" value="Genomic_DNA"/>
</dbReference>
<dbReference type="OrthoDB" id="9802944at2"/>
<name>A0A2V4PAX2_9ACTN</name>
<reference evidence="6 7" key="1">
    <citation type="submission" date="2018-03" db="EMBL/GenBank/DDBJ databases">
        <title>Bioinformatic expansion and discovery of thiopeptide antibiotics.</title>
        <authorList>
            <person name="Schwalen C.J."/>
            <person name="Hudson G.A."/>
            <person name="Mitchell D.A."/>
        </authorList>
    </citation>
    <scope>NUCLEOTIDE SEQUENCE [LARGE SCALE GENOMIC DNA]</scope>
    <source>
        <strain evidence="6 7">ATCC 21389</strain>
    </source>
</reference>
<evidence type="ECO:0000256" key="3">
    <source>
        <dbReference type="ARBA" id="ARBA00023014"/>
    </source>
</evidence>
<dbReference type="PROSITE" id="PS50937">
    <property type="entry name" value="HTH_MERR_2"/>
    <property type="match status" value="1"/>
</dbReference>
<gene>
    <name evidence="6" type="primary">soxR</name>
    <name evidence="6" type="ORF">C7C46_01325</name>
</gene>
<dbReference type="SMART" id="SM00422">
    <property type="entry name" value="HTH_MERR"/>
    <property type="match status" value="1"/>
</dbReference>
<accession>A0A2V4PAX2</accession>
<dbReference type="InterPro" id="IPR047057">
    <property type="entry name" value="MerR_fam"/>
</dbReference>
<keyword evidence="4" id="KW-0238">DNA-binding</keyword>
<dbReference type="Proteomes" id="UP000248039">
    <property type="component" value="Unassembled WGS sequence"/>
</dbReference>
<evidence type="ECO:0000259" key="5">
    <source>
        <dbReference type="PROSITE" id="PS50937"/>
    </source>
</evidence>
<dbReference type="RefSeq" id="WP_110664770.1">
    <property type="nucleotide sequence ID" value="NZ_PYBW01000006.1"/>
</dbReference>
<evidence type="ECO:0000256" key="1">
    <source>
        <dbReference type="ARBA" id="ARBA00022714"/>
    </source>
</evidence>
<keyword evidence="1" id="KW-0479">Metal-binding</keyword>
<dbReference type="GO" id="GO:0003677">
    <property type="term" value="F:DNA binding"/>
    <property type="evidence" value="ECO:0007669"/>
    <property type="project" value="UniProtKB-KW"/>
</dbReference>
<evidence type="ECO:0000313" key="7">
    <source>
        <dbReference type="Proteomes" id="UP000248039"/>
    </source>
</evidence>
<keyword evidence="7" id="KW-1185">Reference proteome</keyword>
<dbReference type="PANTHER" id="PTHR30204:SF0">
    <property type="entry name" value="REDOX-SENSITIVE TRANSCRIPTIONAL ACTIVATOR SOXR"/>
    <property type="match status" value="1"/>
</dbReference>